<dbReference type="PROSITE" id="PS51379">
    <property type="entry name" value="4FE4S_FER_2"/>
    <property type="match status" value="2"/>
</dbReference>
<evidence type="ECO:0000256" key="6">
    <source>
        <dbReference type="ARBA" id="ARBA00023004"/>
    </source>
</evidence>
<dbReference type="Gene3D" id="3.30.70.20">
    <property type="match status" value="1"/>
</dbReference>
<evidence type="ECO:0000256" key="1">
    <source>
        <dbReference type="ARBA" id="ARBA00022448"/>
    </source>
</evidence>
<reference evidence="9 10" key="1">
    <citation type="submission" date="2018-01" db="EMBL/GenBank/DDBJ databases">
        <title>Genome Sequencing and Assembly of Anaerobacter polyendosporus strain CT4.</title>
        <authorList>
            <person name="Tachaapaikoon C."/>
            <person name="Sutheeworapong S."/>
            <person name="Jenjaroenpun P."/>
            <person name="Wongsurawat T."/>
            <person name="Nookeaw I."/>
            <person name="Cheawchanlertfa P."/>
            <person name="Kosugi A."/>
            <person name="Cheevadhanarak S."/>
            <person name="Ratanakhanokchai K."/>
        </authorList>
    </citation>
    <scope>NUCLEOTIDE SEQUENCE [LARGE SCALE GENOMIC DNA]</scope>
    <source>
        <strain evidence="9 10">CT4</strain>
    </source>
</reference>
<feature type="domain" description="4Fe-4S ferredoxin-type" evidence="8">
    <location>
        <begin position="31"/>
        <end position="61"/>
    </location>
</feature>
<evidence type="ECO:0000313" key="9">
    <source>
        <dbReference type="EMBL" id="QAA30569.1"/>
    </source>
</evidence>
<dbReference type="OrthoDB" id="9807879at2"/>
<evidence type="ECO:0000256" key="2">
    <source>
        <dbReference type="ARBA" id="ARBA00022485"/>
    </source>
</evidence>
<organism evidence="9 10">
    <name type="scientific">Clostridium manihotivorum</name>
    <dbReference type="NCBI Taxonomy" id="2320868"/>
    <lineage>
        <taxon>Bacteria</taxon>
        <taxon>Bacillati</taxon>
        <taxon>Bacillota</taxon>
        <taxon>Clostridia</taxon>
        <taxon>Eubacteriales</taxon>
        <taxon>Clostridiaceae</taxon>
        <taxon>Clostridium</taxon>
    </lineage>
</organism>
<dbReference type="PROSITE" id="PS00198">
    <property type="entry name" value="4FE4S_FER_1"/>
    <property type="match status" value="1"/>
</dbReference>
<evidence type="ECO:0000313" key="10">
    <source>
        <dbReference type="Proteomes" id="UP000286268"/>
    </source>
</evidence>
<name>A0A410DND4_9CLOT</name>
<keyword evidence="10" id="KW-1185">Reference proteome</keyword>
<gene>
    <name evidence="9" type="ORF">C1I91_02185</name>
</gene>
<evidence type="ECO:0000256" key="4">
    <source>
        <dbReference type="ARBA" id="ARBA00022737"/>
    </source>
</evidence>
<dbReference type="Pfam" id="PF14697">
    <property type="entry name" value="Fer4_21"/>
    <property type="match status" value="1"/>
</dbReference>
<dbReference type="GO" id="GO:0046872">
    <property type="term" value="F:metal ion binding"/>
    <property type="evidence" value="ECO:0007669"/>
    <property type="project" value="UniProtKB-KW"/>
</dbReference>
<keyword evidence="5" id="KW-0249">Electron transport</keyword>
<evidence type="ECO:0000259" key="8">
    <source>
        <dbReference type="PROSITE" id="PS51379"/>
    </source>
</evidence>
<dbReference type="PANTHER" id="PTHR43687">
    <property type="entry name" value="ADENYLYLSULFATE REDUCTASE, BETA SUBUNIT"/>
    <property type="match status" value="1"/>
</dbReference>
<evidence type="ECO:0000256" key="5">
    <source>
        <dbReference type="ARBA" id="ARBA00022982"/>
    </source>
</evidence>
<evidence type="ECO:0000256" key="7">
    <source>
        <dbReference type="ARBA" id="ARBA00023014"/>
    </source>
</evidence>
<protein>
    <submittedName>
        <fullName evidence="9">Adenylylsulfate reductase</fullName>
    </submittedName>
</protein>
<keyword evidence="1" id="KW-0813">Transport</keyword>
<keyword evidence="7" id="KW-0411">Iron-sulfur</keyword>
<keyword evidence="6" id="KW-0408">Iron</keyword>
<dbReference type="SUPFAM" id="SSF54862">
    <property type="entry name" value="4Fe-4S ferredoxins"/>
    <property type="match status" value="1"/>
</dbReference>
<keyword evidence="4" id="KW-0677">Repeat</keyword>
<evidence type="ECO:0000256" key="3">
    <source>
        <dbReference type="ARBA" id="ARBA00022723"/>
    </source>
</evidence>
<accession>A0A410DND4</accession>
<sequence length="104" mass="11663">MSIRIDKDKCISCGKCIKVCPGSLLYKNEDNKAYIKYEDSCWGCTACLKECGSSAITYFLGNDIGGAGGAMKVKREGQYWQWEIKSTDNKTHTVKINTKESNKY</sequence>
<feature type="domain" description="4Fe-4S ferredoxin-type" evidence="8">
    <location>
        <begin position="1"/>
        <end position="30"/>
    </location>
</feature>
<dbReference type="InterPro" id="IPR050572">
    <property type="entry name" value="Fe-S_Ferredoxin"/>
</dbReference>
<proteinExistence type="predicted"/>
<keyword evidence="2" id="KW-0004">4Fe-4S</keyword>
<dbReference type="PANTHER" id="PTHR43687:SF6">
    <property type="entry name" value="L-ASPARTATE SEMIALDEHYDE SULFURTRANSFERASE IRON-SULFUR SUBUNIT"/>
    <property type="match status" value="1"/>
</dbReference>
<keyword evidence="3" id="KW-0479">Metal-binding</keyword>
<dbReference type="InterPro" id="IPR017900">
    <property type="entry name" value="4Fe4S_Fe_S_CS"/>
</dbReference>
<dbReference type="AlphaFoldDB" id="A0A410DND4"/>
<dbReference type="Proteomes" id="UP000286268">
    <property type="component" value="Chromosome"/>
</dbReference>
<dbReference type="GO" id="GO:0051539">
    <property type="term" value="F:4 iron, 4 sulfur cluster binding"/>
    <property type="evidence" value="ECO:0007669"/>
    <property type="project" value="UniProtKB-KW"/>
</dbReference>
<dbReference type="RefSeq" id="WP_128211019.1">
    <property type="nucleotide sequence ID" value="NZ_CP025746.1"/>
</dbReference>
<dbReference type="InterPro" id="IPR017896">
    <property type="entry name" value="4Fe4S_Fe-S-bd"/>
</dbReference>
<dbReference type="KEGG" id="cmah:C1I91_02185"/>
<dbReference type="EMBL" id="CP025746">
    <property type="protein sequence ID" value="QAA30569.1"/>
    <property type="molecule type" value="Genomic_DNA"/>
</dbReference>